<dbReference type="SUPFAM" id="SSF47923">
    <property type="entry name" value="Ypt/Rab-GAP domain of gyp1p"/>
    <property type="match status" value="2"/>
</dbReference>
<accession>A0ABM1SH92</accession>
<feature type="region of interest" description="Disordered" evidence="2">
    <location>
        <begin position="66"/>
        <end position="95"/>
    </location>
</feature>
<dbReference type="PANTHER" id="PTHR22957">
    <property type="entry name" value="TBC1 DOMAIN FAMILY MEMBER GTPASE-ACTIVATING PROTEIN"/>
    <property type="match status" value="1"/>
</dbReference>
<keyword evidence="4" id="KW-1185">Reference proteome</keyword>
<dbReference type="PROSITE" id="PS50086">
    <property type="entry name" value="TBC_RABGAP"/>
    <property type="match status" value="1"/>
</dbReference>
<feature type="domain" description="Rab-GAP TBC" evidence="3">
    <location>
        <begin position="147"/>
        <end position="373"/>
    </location>
</feature>
<reference evidence="5" key="1">
    <citation type="submission" date="2025-08" db="UniProtKB">
        <authorList>
            <consortium name="RefSeq"/>
        </authorList>
    </citation>
    <scope>IDENTIFICATION</scope>
    <source>
        <tissue evidence="5">Muscle</tissue>
    </source>
</reference>
<evidence type="ECO:0000256" key="1">
    <source>
        <dbReference type="ARBA" id="ARBA00022468"/>
    </source>
</evidence>
<dbReference type="InterPro" id="IPR000195">
    <property type="entry name" value="Rab-GAP-TBC_dom"/>
</dbReference>
<sequence>MMIFVLFQVAQSTALTVISNHSGRSRAITTGHTRSASAGEAGITRKTGGPHLSEVRTTAIQRLAVQSDPSCHSHHPVSNNVPSHPPQGPGRGVRQSTVPPISHHMVHLKYLQSRNSQREVVRLKKFKSLLNGPNTDLEELKELSWAGIPPAVRPITWRLLAGYLPANNDRRESTLERKREEYFNYIKQYYNTRLQDVHQETYRQIHIDIPRMSPLVPLFQQQLVQEIFERILYIWAIRHPASGYVQGMNDLVTPFFVVFLQELVPSGSEVETYDVTLLPKGCLDIIEADSYWCLTKLLDGIQENYTFAQPGIQKKVNTLKDLMKRIDAPLHNHLEHHSVEYLQFSFRWMNNLLMRELPLKCTVRLWDTYLSETDGFSTFHLYVCAAFLKHWSRDLLAEKDFQGIMLMLQNLPTLNWGDEEISLLVAEAYQLKFTFADAPNHLQREKK</sequence>
<gene>
    <name evidence="5" type="primary">LOC106460546</name>
</gene>
<dbReference type="Gene3D" id="1.10.8.270">
    <property type="entry name" value="putative rabgap domain of human tbc1 domain family member 14 like domains"/>
    <property type="match status" value="1"/>
</dbReference>
<organism evidence="4 5">
    <name type="scientific">Limulus polyphemus</name>
    <name type="common">Atlantic horseshoe crab</name>
    <dbReference type="NCBI Taxonomy" id="6850"/>
    <lineage>
        <taxon>Eukaryota</taxon>
        <taxon>Metazoa</taxon>
        <taxon>Ecdysozoa</taxon>
        <taxon>Arthropoda</taxon>
        <taxon>Chelicerata</taxon>
        <taxon>Merostomata</taxon>
        <taxon>Xiphosura</taxon>
        <taxon>Limulidae</taxon>
        <taxon>Limulus</taxon>
    </lineage>
</organism>
<dbReference type="Pfam" id="PF00566">
    <property type="entry name" value="RabGAP-TBC"/>
    <property type="match status" value="1"/>
</dbReference>
<evidence type="ECO:0000256" key="2">
    <source>
        <dbReference type="SAM" id="MobiDB-lite"/>
    </source>
</evidence>
<evidence type="ECO:0000259" key="3">
    <source>
        <dbReference type="PROSITE" id="PS50086"/>
    </source>
</evidence>
<dbReference type="GeneID" id="106460546"/>
<dbReference type="SMART" id="SM00164">
    <property type="entry name" value="TBC"/>
    <property type="match status" value="1"/>
</dbReference>
<dbReference type="InterPro" id="IPR035969">
    <property type="entry name" value="Rab-GAP_TBC_sf"/>
</dbReference>
<dbReference type="RefSeq" id="XP_022242997.1">
    <property type="nucleotide sequence ID" value="XM_022387289.1"/>
</dbReference>
<feature type="region of interest" description="Disordered" evidence="2">
    <location>
        <begin position="31"/>
        <end position="50"/>
    </location>
</feature>
<dbReference type="PANTHER" id="PTHR22957:SF26">
    <property type="entry name" value="LD44506P"/>
    <property type="match status" value="1"/>
</dbReference>
<dbReference type="Proteomes" id="UP000694941">
    <property type="component" value="Unplaced"/>
</dbReference>
<dbReference type="Gene3D" id="1.10.10.750">
    <property type="entry name" value="Ypt/Rab-GAP domain of gyp1p, domain 1"/>
    <property type="match status" value="1"/>
</dbReference>
<protein>
    <submittedName>
        <fullName evidence="5">TBC1 domain family member 22B-like isoform X2</fullName>
    </submittedName>
</protein>
<name>A0ABM1SH92_LIMPO</name>
<evidence type="ECO:0000313" key="4">
    <source>
        <dbReference type="Proteomes" id="UP000694941"/>
    </source>
</evidence>
<evidence type="ECO:0000313" key="5">
    <source>
        <dbReference type="RefSeq" id="XP_022242997.1"/>
    </source>
</evidence>
<keyword evidence="1" id="KW-0343">GTPase activation</keyword>
<dbReference type="Gene3D" id="1.10.472.80">
    <property type="entry name" value="Ypt/Rab-GAP domain of gyp1p, domain 3"/>
    <property type="match status" value="1"/>
</dbReference>
<proteinExistence type="predicted"/>